<feature type="region of interest" description="Disordered" evidence="1">
    <location>
        <begin position="535"/>
        <end position="582"/>
    </location>
</feature>
<gene>
    <name evidence="4" type="ORF">CYMTET_50004</name>
</gene>
<feature type="region of interest" description="Disordered" evidence="1">
    <location>
        <begin position="1429"/>
        <end position="1449"/>
    </location>
</feature>
<evidence type="ECO:0000259" key="2">
    <source>
        <dbReference type="Pfam" id="PF13086"/>
    </source>
</evidence>
<feature type="region of interest" description="Disordered" evidence="1">
    <location>
        <begin position="265"/>
        <end position="284"/>
    </location>
</feature>
<dbReference type="InterPro" id="IPR027417">
    <property type="entry name" value="P-loop_NTPase"/>
</dbReference>
<feature type="compositionally biased region" description="Acidic residues" evidence="1">
    <location>
        <begin position="1741"/>
        <end position="1753"/>
    </location>
</feature>
<feature type="compositionally biased region" description="Low complexity" evidence="1">
    <location>
        <begin position="720"/>
        <end position="730"/>
    </location>
</feature>
<keyword evidence="5" id="KW-1185">Reference proteome</keyword>
<feature type="region of interest" description="Disordered" evidence="1">
    <location>
        <begin position="414"/>
        <end position="433"/>
    </location>
</feature>
<dbReference type="EMBL" id="LGRX02033731">
    <property type="protein sequence ID" value="KAK3240148.1"/>
    <property type="molecule type" value="Genomic_DNA"/>
</dbReference>
<feature type="compositionally biased region" description="Acidic residues" evidence="1">
    <location>
        <begin position="557"/>
        <end position="566"/>
    </location>
</feature>
<dbReference type="InterPro" id="IPR045055">
    <property type="entry name" value="DNA2/NAM7-like"/>
</dbReference>
<feature type="region of interest" description="Disordered" evidence="1">
    <location>
        <begin position="637"/>
        <end position="675"/>
    </location>
</feature>
<accession>A0AAE0BP36</accession>
<feature type="compositionally biased region" description="Basic and acidic residues" evidence="1">
    <location>
        <begin position="1759"/>
        <end position="1775"/>
    </location>
</feature>
<dbReference type="Gene3D" id="3.40.50.300">
    <property type="entry name" value="P-loop containing nucleotide triphosphate hydrolases"/>
    <property type="match status" value="2"/>
</dbReference>
<dbReference type="CDD" id="cd18808">
    <property type="entry name" value="SF1_C_Upf1"/>
    <property type="match status" value="1"/>
</dbReference>
<dbReference type="SUPFAM" id="SSF52540">
    <property type="entry name" value="P-loop containing nucleoside triphosphate hydrolases"/>
    <property type="match status" value="1"/>
</dbReference>
<evidence type="ECO:0000313" key="5">
    <source>
        <dbReference type="Proteomes" id="UP001190700"/>
    </source>
</evidence>
<feature type="region of interest" description="Disordered" evidence="1">
    <location>
        <begin position="688"/>
        <end position="730"/>
    </location>
</feature>
<feature type="compositionally biased region" description="Basic and acidic residues" evidence="1">
    <location>
        <begin position="1199"/>
        <end position="1211"/>
    </location>
</feature>
<feature type="region of interest" description="Disordered" evidence="1">
    <location>
        <begin position="1732"/>
        <end position="1775"/>
    </location>
</feature>
<dbReference type="GO" id="GO:0004386">
    <property type="term" value="F:helicase activity"/>
    <property type="evidence" value="ECO:0007669"/>
    <property type="project" value="InterPro"/>
</dbReference>
<dbReference type="InterPro" id="IPR041679">
    <property type="entry name" value="DNA2/NAM7-like_C"/>
</dbReference>
<feature type="compositionally biased region" description="Basic and acidic residues" evidence="1">
    <location>
        <begin position="1630"/>
        <end position="1639"/>
    </location>
</feature>
<feature type="compositionally biased region" description="Basic and acidic residues" evidence="1">
    <location>
        <begin position="1258"/>
        <end position="1272"/>
    </location>
</feature>
<sequence length="1775" mass="190369">ALQEFPILPALLKAAPEHLAQPQAGTHLPPPQLELNEDQAVVSSAVQAWASETVETASGDGHPAEGKLPPLYLVHGPFGCGKTHLVVNIITQLAARLHAQGDCGTRIMVSAYTNTAVDRVLLGLLAAGFTDFLRVGRLQKIDPRVLPYSVHCSETSSRDKGDQSVAELNRILRDCSSKEQRATVQRELQQAKAGQLRQRQQRLQSVRVVGVTCLSSVNPLLDGHSFPIVILDECYQMIEPASLLPLARAGCRHLVAVGDPMQLPPLLSQPSGHGQKGRPAQQAPSNLGRPLFGRLAAAGFRPLFLRTQYRCHPMLSRIPNECFYEGRLLDGCTPQDRASLAGDLSALTFCDVREGRAQYDQGGSQSNQVEAQVVGKLVCKFLARGVSGANIGVITFFCSQERLIRRELERACAASDEANQPSPDGPEDEAMEGGLDGSAVQIATVDSFQGAEKEIIILSICNSRSINFCASPGRLNVALTRARRHLICLGNAIDLQSQASGESVWAHLLRMSRKTSRSYLPPRELLRLLDAGSTHLQPEEAQRSASEPEPVLHDPPEPEDVLEEVDQERPPPEAPPRQAPPTPYELALLDEMEQEHERATEDEAGPALAVHCPSPDLVVLDALPQKWPVARTWATATDKTPAAGDTAAESVEPAAGDTTPVEAGDGRSASVAAGGLCHDGSRLSLNLQDSSREASEQATPECTESPSGAWSAPLCTPPEAAASGMSSGRMSNGAEAVAADCLTPQPDSCARHAVVDVEMDDEAEELQEGETDGELENVDSGKEDMDVTLAIPSNDVVAAQSIEPSQGTPKYRRDNPLIAPYICPEDLEAHLDELGFSPQDLWQGYKWYCCGSHYNQPHAREQFSYSKMAAAFRQACRLEEQLRWDQALEKHFKKTYPLIEAYVAVHFDPRCAKLRWLIRHYDDAASLATTPFGLHTLVHALPTAAAWGASCLLCGLYPPQCAPCIMHDAENEEHDDEHAAFLFRDTHQDCGRSSEQTAKPGMHGETTCNGQERTQAVGNRESPGGLDSEERGGSRSAASLDEWPASARCSPREPPHELDGEEAAAAPAGVDGKRSLQEGAEGDCARGSVASWPSERDVGDEEVQGAERGEDLTSAWHGEVPGQAGSAQRSTVAAASSKTIMEDWDTVGRCSDEHGEALASAWHGEVPGQPGARRSATDTGGRRGGGLGDGNMVRGSRGAQHDERATRCTTRAERCGTQPGVALQSAVAAVAGRTAVHTMGDEDIDGGERNDIRMLTRHEEASGKGGAKRDSAEAAGSGKDVMDEWDSAGEWGGEQSDAVASTRRDTAPGQHGGARMPMQAARGSRSILDEWDVHEWGDDIDDGVISTRRDESYGQRGANQRSTVSAASSKAIMEDWDTVGRCGDEHGEALASAWHGEVPGQAGSAQRSTVAAGSSKAIMEDWDTVGRCSDEHGQAGSAQGPTVAAAQQPRKPIMKDWDTPAIMEDWNHGGDHGDEHGEALASAWHGEVPGQAGSAQRSTVAAASSKAIMEDWDTVGRCSDEHDEALASAWHEEVLGQAGSAQRSTVAAASSKAIMEDWDTVERCGDEHGEALASAWHGEVPGQAGSAQRSTVAAASSKAIMEDWDTVGTVNTASLPHKRQHGTAFACDDDNQKLSEDTSTHTSGSQWRDVRRQAGRRTGPADSSFVKSHPWADFVFEENNDAAADEGGDDAFGSKTRASSEMHNSAWHSMGPLMDHILHDCEVRKDVLEKEAPGEQCIRDEDMEDAHESEDDMPPMFDLVKHLGGDGNSPREDLA</sequence>
<evidence type="ECO:0000256" key="1">
    <source>
        <dbReference type="SAM" id="MobiDB-lite"/>
    </source>
</evidence>
<name>A0AAE0BP36_9CHLO</name>
<feature type="domain" description="DNA2/NAM7 helicase helicase" evidence="2">
    <location>
        <begin position="71"/>
        <end position="266"/>
    </location>
</feature>
<feature type="domain" description="DNA2/NAM7 helicase-like C-terminal" evidence="3">
    <location>
        <begin position="288"/>
        <end position="492"/>
    </location>
</feature>
<organism evidence="4 5">
    <name type="scientific">Cymbomonas tetramitiformis</name>
    <dbReference type="NCBI Taxonomy" id="36881"/>
    <lineage>
        <taxon>Eukaryota</taxon>
        <taxon>Viridiplantae</taxon>
        <taxon>Chlorophyta</taxon>
        <taxon>Pyramimonadophyceae</taxon>
        <taxon>Pyramimonadales</taxon>
        <taxon>Pyramimonadaceae</taxon>
        <taxon>Cymbomonas</taxon>
    </lineage>
</organism>
<dbReference type="InterPro" id="IPR047187">
    <property type="entry name" value="SF1_C_Upf1"/>
</dbReference>
<comment type="caution">
    <text evidence="4">The sequence shown here is derived from an EMBL/GenBank/DDBJ whole genome shotgun (WGS) entry which is preliminary data.</text>
</comment>
<dbReference type="PANTHER" id="PTHR10887">
    <property type="entry name" value="DNA2/NAM7 HELICASE FAMILY"/>
    <property type="match status" value="1"/>
</dbReference>
<feature type="region of interest" description="Disordered" evidence="1">
    <location>
        <begin position="1163"/>
        <end position="1211"/>
    </location>
</feature>
<feature type="region of interest" description="Disordered" evidence="1">
    <location>
        <begin position="1622"/>
        <end position="1665"/>
    </location>
</feature>
<feature type="compositionally biased region" description="Pro residues" evidence="1">
    <location>
        <begin position="572"/>
        <end position="582"/>
    </location>
</feature>
<feature type="region of interest" description="Disordered" evidence="1">
    <location>
        <begin position="1350"/>
        <end position="1369"/>
    </location>
</feature>
<feature type="region of interest" description="Disordered" evidence="1">
    <location>
        <begin position="990"/>
        <end position="1104"/>
    </location>
</feature>
<feature type="compositionally biased region" description="Polar residues" evidence="1">
    <location>
        <begin position="1357"/>
        <end position="1368"/>
    </location>
</feature>
<dbReference type="Pfam" id="PF13086">
    <property type="entry name" value="AAA_11"/>
    <property type="match status" value="1"/>
</dbReference>
<evidence type="ECO:0000259" key="3">
    <source>
        <dbReference type="Pfam" id="PF13087"/>
    </source>
</evidence>
<feature type="compositionally biased region" description="Polar residues" evidence="1">
    <location>
        <begin position="1006"/>
        <end position="1017"/>
    </location>
</feature>
<proteinExistence type="predicted"/>
<evidence type="ECO:0000313" key="4">
    <source>
        <dbReference type="EMBL" id="KAK3240148.1"/>
    </source>
</evidence>
<dbReference type="Proteomes" id="UP001190700">
    <property type="component" value="Unassembled WGS sequence"/>
</dbReference>
<evidence type="ECO:0008006" key="6">
    <source>
        <dbReference type="Google" id="ProtNLM"/>
    </source>
</evidence>
<feature type="region of interest" description="Disordered" evidence="1">
    <location>
        <begin position="1258"/>
        <end position="1320"/>
    </location>
</feature>
<dbReference type="Pfam" id="PF13087">
    <property type="entry name" value="AAA_12"/>
    <property type="match status" value="1"/>
</dbReference>
<reference evidence="4 5" key="1">
    <citation type="journal article" date="2015" name="Genome Biol. Evol.">
        <title>Comparative Genomics of a Bacterivorous Green Alga Reveals Evolutionary Causalities and Consequences of Phago-Mixotrophic Mode of Nutrition.</title>
        <authorList>
            <person name="Burns J.A."/>
            <person name="Paasch A."/>
            <person name="Narechania A."/>
            <person name="Kim E."/>
        </authorList>
    </citation>
    <scope>NUCLEOTIDE SEQUENCE [LARGE SCALE GENOMIC DNA]</scope>
    <source>
        <strain evidence="4 5">PLY_AMNH</strain>
    </source>
</reference>
<feature type="non-terminal residue" evidence="4">
    <location>
        <position position="1"/>
    </location>
</feature>
<protein>
    <recommendedName>
        <fullName evidence="6">AAA+ ATPase domain-containing protein</fullName>
    </recommendedName>
</protein>
<feature type="compositionally biased region" description="Polar residues" evidence="1">
    <location>
        <begin position="696"/>
        <end position="708"/>
    </location>
</feature>
<dbReference type="InterPro" id="IPR041677">
    <property type="entry name" value="DNA2/NAM7_AAA_11"/>
</dbReference>
<dbReference type="PANTHER" id="PTHR10887:SF518">
    <property type="entry name" value="RNA HELICASE NONSENSE MRNA REDUCING FACTOR"/>
    <property type="match status" value="1"/>
</dbReference>